<evidence type="ECO:0000313" key="3">
    <source>
        <dbReference type="Proteomes" id="UP000229569"/>
    </source>
</evidence>
<protein>
    <submittedName>
        <fullName evidence="2">Dolichyl-phosphate mannose synthase</fullName>
    </submittedName>
</protein>
<feature type="domain" description="Glycosyltransferase 2-like" evidence="1">
    <location>
        <begin position="5"/>
        <end position="101"/>
    </location>
</feature>
<dbReference type="Pfam" id="PF00535">
    <property type="entry name" value="Glycos_transf_2"/>
    <property type="match status" value="1"/>
</dbReference>
<proteinExistence type="predicted"/>
<dbReference type="SUPFAM" id="SSF53448">
    <property type="entry name" value="Nucleotide-diphospho-sugar transferases"/>
    <property type="match status" value="1"/>
</dbReference>
<dbReference type="InterPro" id="IPR001173">
    <property type="entry name" value="Glyco_trans_2-like"/>
</dbReference>
<sequence>MKTTAVVPVYNENPDKLNSFLNELKSYVDDIVVVDDGSLAAISNFQFPISNLSLLRHELNRGQGAALQTGTDYAIKHGARIIVHIDGDGQHKPENIPSLINP</sequence>
<dbReference type="PANTHER" id="PTHR48090">
    <property type="entry name" value="UNDECAPRENYL-PHOSPHATE 4-DEOXY-4-FORMAMIDO-L-ARABINOSE TRANSFERASE-RELATED"/>
    <property type="match status" value="1"/>
</dbReference>
<name>A0A2M7Z848_9BACT</name>
<organism evidence="2 3">
    <name type="scientific">Candidatus Kuenenbacteria bacterium CG_4_9_14_3_um_filter_39_14</name>
    <dbReference type="NCBI Taxonomy" id="1974616"/>
    <lineage>
        <taxon>Bacteria</taxon>
        <taxon>Candidatus Kueneniibacteriota</taxon>
    </lineage>
</organism>
<dbReference type="InterPro" id="IPR029044">
    <property type="entry name" value="Nucleotide-diphossugar_trans"/>
</dbReference>
<reference evidence="3" key="1">
    <citation type="submission" date="2017-09" db="EMBL/GenBank/DDBJ databases">
        <title>Depth-based differentiation of microbial function through sediment-hosted aquifers and enrichment of novel symbionts in the deep terrestrial subsurface.</title>
        <authorList>
            <person name="Probst A.J."/>
            <person name="Ladd B."/>
            <person name="Jarett J.K."/>
            <person name="Geller-Mcgrath D.E."/>
            <person name="Sieber C.M.K."/>
            <person name="Emerson J.B."/>
            <person name="Anantharaman K."/>
            <person name="Thomas B.C."/>
            <person name="Malmstrom R."/>
            <person name="Stieglmeier M."/>
            <person name="Klingl A."/>
            <person name="Woyke T."/>
            <person name="Ryan C.M."/>
            <person name="Banfield J.F."/>
        </authorList>
    </citation>
    <scope>NUCLEOTIDE SEQUENCE [LARGE SCALE GENOMIC DNA]</scope>
</reference>
<comment type="caution">
    <text evidence="2">The sequence shown here is derived from an EMBL/GenBank/DDBJ whole genome shotgun (WGS) entry which is preliminary data.</text>
</comment>
<dbReference type="Proteomes" id="UP000229569">
    <property type="component" value="Unassembled WGS sequence"/>
</dbReference>
<feature type="non-terminal residue" evidence="2">
    <location>
        <position position="102"/>
    </location>
</feature>
<dbReference type="InterPro" id="IPR050256">
    <property type="entry name" value="Glycosyltransferase_2"/>
</dbReference>
<accession>A0A2M7Z848</accession>
<gene>
    <name evidence="2" type="ORF">CO134_03780</name>
</gene>
<dbReference type="Gene3D" id="3.90.550.10">
    <property type="entry name" value="Spore Coat Polysaccharide Biosynthesis Protein SpsA, Chain A"/>
    <property type="match status" value="1"/>
</dbReference>
<dbReference type="AlphaFoldDB" id="A0A2M7Z848"/>
<dbReference type="EMBL" id="PFVG01000102">
    <property type="protein sequence ID" value="PJA91750.1"/>
    <property type="molecule type" value="Genomic_DNA"/>
</dbReference>
<evidence type="ECO:0000259" key="1">
    <source>
        <dbReference type="Pfam" id="PF00535"/>
    </source>
</evidence>
<evidence type="ECO:0000313" key="2">
    <source>
        <dbReference type="EMBL" id="PJA91750.1"/>
    </source>
</evidence>
<dbReference type="PANTHER" id="PTHR48090:SF7">
    <property type="entry name" value="RFBJ PROTEIN"/>
    <property type="match status" value="1"/>
</dbReference>